<protein>
    <submittedName>
        <fullName evidence="1">Uncharacterized protein</fullName>
    </submittedName>
</protein>
<dbReference type="AlphaFoldDB" id="A0A5J5BS98"/>
<reference evidence="1 2" key="1">
    <citation type="submission" date="2019-09" db="EMBL/GenBank/DDBJ databases">
        <title>A chromosome-level genome assembly of the Chinese tupelo Nyssa sinensis.</title>
        <authorList>
            <person name="Yang X."/>
            <person name="Kang M."/>
            <person name="Yang Y."/>
            <person name="Xiong H."/>
            <person name="Wang M."/>
            <person name="Zhang Z."/>
            <person name="Wang Z."/>
            <person name="Wu H."/>
            <person name="Ma T."/>
            <person name="Liu J."/>
            <person name="Xi Z."/>
        </authorList>
    </citation>
    <scope>NUCLEOTIDE SEQUENCE [LARGE SCALE GENOMIC DNA]</scope>
    <source>
        <strain evidence="1">J267</strain>
        <tissue evidence="1">Leaf</tissue>
    </source>
</reference>
<gene>
    <name evidence="1" type="ORF">F0562_020674</name>
</gene>
<organism evidence="1 2">
    <name type="scientific">Nyssa sinensis</name>
    <dbReference type="NCBI Taxonomy" id="561372"/>
    <lineage>
        <taxon>Eukaryota</taxon>
        <taxon>Viridiplantae</taxon>
        <taxon>Streptophyta</taxon>
        <taxon>Embryophyta</taxon>
        <taxon>Tracheophyta</taxon>
        <taxon>Spermatophyta</taxon>
        <taxon>Magnoliopsida</taxon>
        <taxon>eudicotyledons</taxon>
        <taxon>Gunneridae</taxon>
        <taxon>Pentapetalae</taxon>
        <taxon>asterids</taxon>
        <taxon>Cornales</taxon>
        <taxon>Nyssaceae</taxon>
        <taxon>Nyssa</taxon>
    </lineage>
</organism>
<dbReference type="Proteomes" id="UP000325577">
    <property type="component" value="Linkage Group LG10"/>
</dbReference>
<keyword evidence="2" id="KW-1185">Reference proteome</keyword>
<name>A0A5J5BS98_9ASTE</name>
<dbReference type="EMBL" id="CM018033">
    <property type="protein sequence ID" value="KAA8545875.1"/>
    <property type="molecule type" value="Genomic_DNA"/>
</dbReference>
<accession>A0A5J5BS98</accession>
<evidence type="ECO:0000313" key="1">
    <source>
        <dbReference type="EMBL" id="KAA8545875.1"/>
    </source>
</evidence>
<proteinExistence type="predicted"/>
<sequence>MRKRQFSEHLRESKLLLFWHPYVNDFRVSFLTFNTNMQILFLLSNAGINEHNKQMKVEESVCQVIDDDYDVNMMVRTQDRCSFVGVDYGEANGNYLTTSILVTIMMSC</sequence>
<evidence type="ECO:0000313" key="2">
    <source>
        <dbReference type="Proteomes" id="UP000325577"/>
    </source>
</evidence>